<accession>A0A423WN97</accession>
<dbReference type="EMBL" id="LKEA01000013">
    <property type="protein sequence ID" value="ROW04801.1"/>
    <property type="molecule type" value="Genomic_DNA"/>
</dbReference>
<comment type="caution">
    <text evidence="2">The sequence shown here is derived from an EMBL/GenBank/DDBJ whole genome shotgun (WGS) entry which is preliminary data.</text>
</comment>
<evidence type="ECO:0000313" key="3">
    <source>
        <dbReference type="Proteomes" id="UP000283895"/>
    </source>
</evidence>
<dbReference type="AlphaFoldDB" id="A0A423WN97"/>
<protein>
    <submittedName>
        <fullName evidence="2">Uncharacterized protein</fullName>
    </submittedName>
</protein>
<evidence type="ECO:0000313" key="2">
    <source>
        <dbReference type="EMBL" id="ROW04801.1"/>
    </source>
</evidence>
<gene>
    <name evidence="2" type="ORF">VMCG_04917</name>
</gene>
<name>A0A423WN97_9PEZI</name>
<dbReference type="Proteomes" id="UP000283895">
    <property type="component" value="Unassembled WGS sequence"/>
</dbReference>
<organism evidence="2 3">
    <name type="scientific">Cytospora schulzeri</name>
    <dbReference type="NCBI Taxonomy" id="448051"/>
    <lineage>
        <taxon>Eukaryota</taxon>
        <taxon>Fungi</taxon>
        <taxon>Dikarya</taxon>
        <taxon>Ascomycota</taxon>
        <taxon>Pezizomycotina</taxon>
        <taxon>Sordariomycetes</taxon>
        <taxon>Sordariomycetidae</taxon>
        <taxon>Diaporthales</taxon>
        <taxon>Cytosporaceae</taxon>
        <taxon>Cytospora</taxon>
    </lineage>
</organism>
<keyword evidence="3" id="KW-1185">Reference proteome</keyword>
<feature type="region of interest" description="Disordered" evidence="1">
    <location>
        <begin position="94"/>
        <end position="120"/>
    </location>
</feature>
<feature type="compositionally biased region" description="Polar residues" evidence="1">
    <location>
        <begin position="168"/>
        <end position="179"/>
    </location>
</feature>
<sequence length="179" mass="19767">MNDGTDNLIFQLQLEDLQEISSKLKGKQRAGEISDLEHALNLQRIELESSIRFKSDRQMCKSIANAVLQDGKVINVLKAQEDQAAADRTLALRSRGGNIPPSRNTGGARQGPGSKTEGRNLDDDILQQMAAFNIFDRNNDNDCEGTQPESSTWGASRANDSKHYQHTPKIQCTTLKSPT</sequence>
<dbReference type="OrthoDB" id="10009520at2759"/>
<feature type="region of interest" description="Disordered" evidence="1">
    <location>
        <begin position="137"/>
        <end position="179"/>
    </location>
</feature>
<evidence type="ECO:0000256" key="1">
    <source>
        <dbReference type="SAM" id="MobiDB-lite"/>
    </source>
</evidence>
<dbReference type="STRING" id="356882.A0A423WN97"/>
<proteinExistence type="predicted"/>
<reference evidence="2 3" key="1">
    <citation type="submission" date="2015-09" db="EMBL/GenBank/DDBJ databases">
        <title>Host preference determinants of Valsa canker pathogens revealed by comparative genomics.</title>
        <authorList>
            <person name="Yin Z."/>
            <person name="Huang L."/>
        </authorList>
    </citation>
    <scope>NUCLEOTIDE SEQUENCE [LARGE SCALE GENOMIC DNA]</scope>
    <source>
        <strain evidence="2 3">03-1</strain>
    </source>
</reference>